<dbReference type="EC" id="1.1.1.133" evidence="2"/>
<dbReference type="EMBL" id="AUSW01000015">
    <property type="protein sequence ID" value="ERL56198.1"/>
    <property type="molecule type" value="Genomic_DNA"/>
</dbReference>
<dbReference type="PANTHER" id="PTHR43242">
    <property type="entry name" value="NAD(P)-BINDING ROSSMANN-FOLD SUPERFAMILY PROTEIN"/>
    <property type="match status" value="1"/>
</dbReference>
<dbReference type="Gene3D" id="3.90.25.10">
    <property type="entry name" value="UDP-galactose 4-epimerase, domain 1"/>
    <property type="match status" value="1"/>
</dbReference>
<comment type="caution">
    <text evidence="2">The sequence shown here is derived from an EMBL/GenBank/DDBJ whole genome shotgun (WGS) entry which is preliminary data.</text>
</comment>
<reference evidence="2 3" key="1">
    <citation type="journal article" date="2013" name="Genome Announc.">
        <title>Draft Genome Sequence of Psychrobacter aquaticus Strain CMS 56T, Isolated from a Cyanobacterial Mat Sample Collected from Water Bodies in the McMurdo Dry Valley Region of Antarctica.</title>
        <authorList>
            <person name="Reddy G.S."/>
            <person name="Ara S."/>
            <person name="Singh A."/>
            <person name="Kumar Pinnaka A."/>
            <person name="Shivaji S."/>
        </authorList>
    </citation>
    <scope>NUCLEOTIDE SEQUENCE [LARGE SCALE GENOMIC DNA]</scope>
    <source>
        <strain evidence="2 3">CMS 56</strain>
    </source>
</reference>
<dbReference type="Proteomes" id="UP000016761">
    <property type="component" value="Unassembled WGS sequence"/>
</dbReference>
<proteinExistence type="predicted"/>
<dbReference type="AlphaFoldDB" id="U4TCK5"/>
<organism evidence="2 3">
    <name type="scientific">Psychrobacter aquaticus CMS 56</name>
    <dbReference type="NCBI Taxonomy" id="1354303"/>
    <lineage>
        <taxon>Bacteria</taxon>
        <taxon>Pseudomonadati</taxon>
        <taxon>Pseudomonadota</taxon>
        <taxon>Gammaproteobacteria</taxon>
        <taxon>Moraxellales</taxon>
        <taxon>Moraxellaceae</taxon>
        <taxon>Psychrobacter</taxon>
    </lineage>
</organism>
<dbReference type="Pfam" id="PF04321">
    <property type="entry name" value="RmlD_sub_bind"/>
    <property type="match status" value="1"/>
</dbReference>
<dbReference type="CDD" id="cd05254">
    <property type="entry name" value="dTDP_HR_like_SDR_e"/>
    <property type="match status" value="1"/>
</dbReference>
<gene>
    <name evidence="2" type="ORF">M917_0876</name>
</gene>
<dbReference type="PATRIC" id="fig|1354303.4.peg.863"/>
<evidence type="ECO:0000259" key="1">
    <source>
        <dbReference type="Pfam" id="PF04321"/>
    </source>
</evidence>
<dbReference type="RefSeq" id="WP_021813529.1">
    <property type="nucleotide sequence ID" value="NZ_AUSW01000015.1"/>
</dbReference>
<keyword evidence="3" id="KW-1185">Reference proteome</keyword>
<name>U4TCK5_9GAMM</name>
<dbReference type="STRING" id="1354303.M917_0876"/>
<feature type="domain" description="RmlD-like substrate binding" evidence="1">
    <location>
        <begin position="5"/>
        <end position="288"/>
    </location>
</feature>
<dbReference type="InterPro" id="IPR029903">
    <property type="entry name" value="RmlD-like-bd"/>
</dbReference>
<dbReference type="PANTHER" id="PTHR43242:SF1">
    <property type="entry name" value="NAD(P)-BINDING ROSSMANN-FOLD SUPERFAMILY PROTEIN"/>
    <property type="match status" value="1"/>
</dbReference>
<dbReference type="Gene3D" id="3.40.50.720">
    <property type="entry name" value="NAD(P)-binding Rossmann-like Domain"/>
    <property type="match status" value="1"/>
</dbReference>
<accession>U4TCK5</accession>
<dbReference type="OrthoDB" id="9803892at2"/>
<evidence type="ECO:0000313" key="3">
    <source>
        <dbReference type="Proteomes" id="UP000016761"/>
    </source>
</evidence>
<dbReference type="eggNOG" id="COG1091">
    <property type="taxonomic scope" value="Bacteria"/>
</dbReference>
<sequence>MVKKKVLVLGANGLLGSELLSNAYLSQYEVVGHFGRSNEDHADLSVLDQTVHYLDRIKPDVIINLVALTNVDYCEQNPNESYLGNVRVVENVVAWINQQSNKIQMVQISTDQVYDGQGPHLEDSVSLKNYYGFSKYAGELATGSIDAAILRTNLFGKSKTDQRVSFTDWLYRALTNNENIQVFDDVYFSPLSMSTLCNMIMRVVQQNITGVYNLGSRQGLSKADFALAFAQALDLDTEHMTRASVDDVNVIKTYRPKDMRLNVDKFEQTLAITLPNLHQEIIKVAKEYTQ</sequence>
<protein>
    <submittedName>
        <fullName evidence="2">dTDP-4-dehydrorhamnose reductase</fullName>
        <ecNumber evidence="2">1.1.1.133</ecNumber>
    </submittedName>
</protein>
<evidence type="ECO:0000313" key="2">
    <source>
        <dbReference type="EMBL" id="ERL56198.1"/>
    </source>
</evidence>
<dbReference type="GO" id="GO:0008831">
    <property type="term" value="F:dTDP-4-dehydrorhamnose reductase activity"/>
    <property type="evidence" value="ECO:0007669"/>
    <property type="project" value="UniProtKB-EC"/>
</dbReference>
<dbReference type="SUPFAM" id="SSF51735">
    <property type="entry name" value="NAD(P)-binding Rossmann-fold domains"/>
    <property type="match status" value="1"/>
</dbReference>
<keyword evidence="2" id="KW-0560">Oxidoreductase</keyword>
<dbReference type="InterPro" id="IPR036291">
    <property type="entry name" value="NAD(P)-bd_dom_sf"/>
</dbReference>